<proteinExistence type="predicted"/>
<sequence length="121" mass="13904">MFVQYIEGFPGASEEGEKFIWKRTNKFEEDLELLYSHHLQGKYDSYGFSMGYASGFHAFLDNKILPERAIKGQVTGPISMGLTLTKEDMRPVLYDEELSDAIARFLCLKASWQENALRAIR</sequence>
<evidence type="ECO:0000313" key="2">
    <source>
        <dbReference type="Proteomes" id="UP000772181"/>
    </source>
</evidence>
<dbReference type="Proteomes" id="UP000772181">
    <property type="component" value="Unassembled WGS sequence"/>
</dbReference>
<evidence type="ECO:0000313" key="1">
    <source>
        <dbReference type="EMBL" id="MBI4595053.1"/>
    </source>
</evidence>
<organism evidence="1 2">
    <name type="scientific">Tectimicrobiota bacterium</name>
    <dbReference type="NCBI Taxonomy" id="2528274"/>
    <lineage>
        <taxon>Bacteria</taxon>
        <taxon>Pseudomonadati</taxon>
        <taxon>Nitrospinota/Tectimicrobiota group</taxon>
        <taxon>Candidatus Tectimicrobiota</taxon>
    </lineage>
</organism>
<dbReference type="EMBL" id="JACQWF010000074">
    <property type="protein sequence ID" value="MBI4595053.1"/>
    <property type="molecule type" value="Genomic_DNA"/>
</dbReference>
<gene>
    <name evidence="1" type="ORF">HY730_01590</name>
</gene>
<comment type="caution">
    <text evidence="1">The sequence shown here is derived from an EMBL/GenBank/DDBJ whole genome shotgun (WGS) entry which is preliminary data.</text>
</comment>
<protein>
    <submittedName>
        <fullName evidence="1">Uncharacterized protein</fullName>
    </submittedName>
</protein>
<dbReference type="AlphaFoldDB" id="A0A933GJM8"/>
<accession>A0A933GJM8</accession>
<reference evidence="1" key="1">
    <citation type="submission" date="2020-07" db="EMBL/GenBank/DDBJ databases">
        <title>Huge and variable diversity of episymbiotic CPR bacteria and DPANN archaea in groundwater ecosystems.</title>
        <authorList>
            <person name="He C.Y."/>
            <person name="Keren R."/>
            <person name="Whittaker M."/>
            <person name="Farag I.F."/>
            <person name="Doudna J."/>
            <person name="Cate J.H.D."/>
            <person name="Banfield J.F."/>
        </authorList>
    </citation>
    <scope>NUCLEOTIDE SEQUENCE</scope>
    <source>
        <strain evidence="1">NC_groundwater_1482_Ag_S-0.65um_47_24</strain>
    </source>
</reference>
<name>A0A933GJM8_UNCTE</name>
<feature type="non-terminal residue" evidence="1">
    <location>
        <position position="121"/>
    </location>
</feature>